<keyword evidence="2" id="KW-1185">Reference proteome</keyword>
<dbReference type="GO" id="GO:0003824">
    <property type="term" value="F:catalytic activity"/>
    <property type="evidence" value="ECO:0007669"/>
    <property type="project" value="UniProtKB-ARBA"/>
</dbReference>
<dbReference type="GO" id="GO:0006635">
    <property type="term" value="P:fatty acid beta-oxidation"/>
    <property type="evidence" value="ECO:0007669"/>
    <property type="project" value="TreeGrafter"/>
</dbReference>
<dbReference type="Gene3D" id="3.90.226.10">
    <property type="entry name" value="2-enoyl-CoA Hydratase, Chain A, domain 1"/>
    <property type="match status" value="1"/>
</dbReference>
<dbReference type="OrthoDB" id="4608673at2"/>
<dbReference type="InterPro" id="IPR029045">
    <property type="entry name" value="ClpP/crotonase-like_dom_sf"/>
</dbReference>
<dbReference type="STRING" id="95161.SAMN05660874_03439"/>
<dbReference type="InterPro" id="IPR001753">
    <property type="entry name" value="Enoyl-CoA_hydra/iso"/>
</dbReference>
<dbReference type="AlphaFoldDB" id="A0A1I6SUK2"/>
<dbReference type="Proteomes" id="UP000198852">
    <property type="component" value="Unassembled WGS sequence"/>
</dbReference>
<organism evidence="1 2">
    <name type="scientific">Saccharopolyspora flava</name>
    <dbReference type="NCBI Taxonomy" id="95161"/>
    <lineage>
        <taxon>Bacteria</taxon>
        <taxon>Bacillati</taxon>
        <taxon>Actinomycetota</taxon>
        <taxon>Actinomycetes</taxon>
        <taxon>Pseudonocardiales</taxon>
        <taxon>Pseudonocardiaceae</taxon>
        <taxon>Saccharopolyspora</taxon>
    </lineage>
</organism>
<evidence type="ECO:0000313" key="2">
    <source>
        <dbReference type="Proteomes" id="UP000198852"/>
    </source>
</evidence>
<dbReference type="NCBIfam" id="NF004796">
    <property type="entry name" value="PRK06144.1"/>
    <property type="match status" value="1"/>
</dbReference>
<reference evidence="2" key="1">
    <citation type="submission" date="2016-10" db="EMBL/GenBank/DDBJ databases">
        <authorList>
            <person name="Varghese N."/>
            <person name="Submissions S."/>
        </authorList>
    </citation>
    <scope>NUCLEOTIDE SEQUENCE [LARGE SCALE GENOMIC DNA]</scope>
    <source>
        <strain evidence="2">DSM 44771</strain>
    </source>
</reference>
<accession>A0A1I6SUK2</accession>
<dbReference type="CDD" id="cd06558">
    <property type="entry name" value="crotonase-like"/>
    <property type="match status" value="1"/>
</dbReference>
<proteinExistence type="predicted"/>
<gene>
    <name evidence="1" type="ORF">SAMN05660874_03439</name>
</gene>
<sequence length="257" mass="27512">MSDELLVDADGPVLRVRFNRPAQRNAMSWSMYDGLVAAIDRAESDPAIRVVVLRGAGTEAFVAGTDIAQFTEFTSGEDGVAYERRMEAVFGRLEACSVPTVAAISGYCVGAGLAIAAACDLRVATGTARFGVPVARTLGNCLAMNTASMLVFHLGPSRAKDVLLRARMLTAEQGHDAGFVHELCAVDELDAVVASVTERLVAHAPLTMWASKEAIRRLRLASMPDGDDLVRTVFGSDDFHRGVRAFIDKTPHTWSGS</sequence>
<evidence type="ECO:0000313" key="1">
    <source>
        <dbReference type="EMBL" id="SFS80624.1"/>
    </source>
</evidence>
<name>A0A1I6SUK2_9PSEU</name>
<dbReference type="Pfam" id="PF00378">
    <property type="entry name" value="ECH_1"/>
    <property type="match status" value="1"/>
</dbReference>
<dbReference type="PANTHER" id="PTHR11941:SF54">
    <property type="entry name" value="ENOYL-COA HYDRATASE, MITOCHONDRIAL"/>
    <property type="match status" value="1"/>
</dbReference>
<protein>
    <submittedName>
        <fullName evidence="1">Enoyl-CoA hydratase/carnithine racemase</fullName>
    </submittedName>
</protein>
<dbReference type="RefSeq" id="WP_093418921.1">
    <property type="nucleotide sequence ID" value="NZ_FOZX01000005.1"/>
</dbReference>
<dbReference type="SUPFAM" id="SSF52096">
    <property type="entry name" value="ClpP/crotonase"/>
    <property type="match status" value="1"/>
</dbReference>
<dbReference type="PANTHER" id="PTHR11941">
    <property type="entry name" value="ENOYL-COA HYDRATASE-RELATED"/>
    <property type="match status" value="1"/>
</dbReference>
<dbReference type="EMBL" id="FOZX01000005">
    <property type="protein sequence ID" value="SFS80624.1"/>
    <property type="molecule type" value="Genomic_DNA"/>
</dbReference>